<dbReference type="Proteomes" id="UP001213623">
    <property type="component" value="Chromosome 1"/>
</dbReference>
<feature type="region of interest" description="Disordered" evidence="1">
    <location>
        <begin position="666"/>
        <end position="694"/>
    </location>
</feature>
<protein>
    <submittedName>
        <fullName evidence="2">Uncharacterized protein</fullName>
    </submittedName>
</protein>
<reference evidence="2" key="1">
    <citation type="submission" date="2023-03" db="EMBL/GenBank/DDBJ databases">
        <title>Mating type loci evolution in Malassezia.</title>
        <authorList>
            <person name="Coelho M.A."/>
        </authorList>
    </citation>
    <scope>NUCLEOTIDE SEQUENCE</scope>
    <source>
        <strain evidence="2">CBS 9557</strain>
    </source>
</reference>
<name>A0AAF0EMN2_9BASI</name>
<proteinExistence type="predicted"/>
<sequence length="694" mass="76076">MQRAVRPASLGWRHARPLAVQRTWLGIHALYSSIAIPEAPVLQRRAPSEAPAETMAPGPAARLVHLLHSAQKIAPDALWDLYCQALDERPQIGADGSVRHPQRLTPTDHQRVLQALVPPRGPYVAYLQTRDQVRKVREEAHINNELPAGLLTEASAIDLSTPQALAPLPPVRGMGGHIAQTFTNRVRTVLSHIPMEKRTTSAYNRVLETLSLGGRYKNMRLLWDDMVAARAAGHTQAAPNQATCHHMIIGLVRNFEQKLARYKKKYRRELLAPAALRYKAQHRVEAAEHVQASADLAARTVSMLLVDIYVQGTVPRVLTLDLAARLLRATGKLPELLNLLRSGFGLDLENPDAVSPALCAPTTHTLNTVLMALGELARAPDMAVAYELMTRTLPGDERRRAVLPNSTTFKLLIRHAMSVPETLLVSNASIQAPRSLLSRLSSGPQSTPTIGIRTNEQRDQEMLARSRGKYRSLARAYLDEALDMYAAQLEQMATLLGVSPRAALHASMDELHAQACERRLREAEASGASTSASAPTAPGTVAPAPEAAAWDDAALDERGAPERPIFLPPRVRPSVPLFRPLLAAAQQQRSTGQLMWLQQRADRASALLAAELAILAEAQASLAPQHAALQASLRAHAMYVQPLYDGIAALADQRVPSDIQVWREAERQRNARRAGRVSARKGRQSRSARSSLRK</sequence>
<accession>A0AAF0EMN2</accession>
<feature type="compositionally biased region" description="Low complexity" evidence="1">
    <location>
        <begin position="525"/>
        <end position="543"/>
    </location>
</feature>
<feature type="region of interest" description="Disordered" evidence="1">
    <location>
        <begin position="519"/>
        <end position="543"/>
    </location>
</feature>
<evidence type="ECO:0000313" key="2">
    <source>
        <dbReference type="EMBL" id="WFD25531.1"/>
    </source>
</evidence>
<organism evidence="2 3">
    <name type="scientific">Malassezia nana</name>
    <dbReference type="NCBI Taxonomy" id="180528"/>
    <lineage>
        <taxon>Eukaryota</taxon>
        <taxon>Fungi</taxon>
        <taxon>Dikarya</taxon>
        <taxon>Basidiomycota</taxon>
        <taxon>Ustilaginomycotina</taxon>
        <taxon>Malasseziomycetes</taxon>
        <taxon>Malasseziales</taxon>
        <taxon>Malasseziaceae</taxon>
        <taxon>Malassezia</taxon>
    </lineage>
</organism>
<dbReference type="EMBL" id="CP119892">
    <property type="protein sequence ID" value="WFD25531.1"/>
    <property type="molecule type" value="Genomic_DNA"/>
</dbReference>
<evidence type="ECO:0000256" key="1">
    <source>
        <dbReference type="SAM" id="MobiDB-lite"/>
    </source>
</evidence>
<gene>
    <name evidence="2" type="ORF">MNAN1_000491</name>
</gene>
<feature type="compositionally biased region" description="Basic residues" evidence="1">
    <location>
        <begin position="670"/>
        <end position="694"/>
    </location>
</feature>
<dbReference type="AlphaFoldDB" id="A0AAF0EMN2"/>
<keyword evidence="3" id="KW-1185">Reference proteome</keyword>
<evidence type="ECO:0000313" key="3">
    <source>
        <dbReference type="Proteomes" id="UP001213623"/>
    </source>
</evidence>